<feature type="compositionally biased region" description="Pro residues" evidence="1">
    <location>
        <begin position="11"/>
        <end position="26"/>
    </location>
</feature>
<feature type="region of interest" description="Disordered" evidence="1">
    <location>
        <begin position="1"/>
        <end position="41"/>
    </location>
</feature>
<dbReference type="EMBL" id="JACKTI010000069">
    <property type="protein sequence ID" value="MCV7026605.1"/>
    <property type="molecule type" value="Genomic_DNA"/>
</dbReference>
<organism evidence="2 3">
    <name type="scientific">Mycolicibacterium novocastrense</name>
    <name type="common">Mycobacterium novocastrense</name>
    <dbReference type="NCBI Taxonomy" id="59813"/>
    <lineage>
        <taxon>Bacteria</taxon>
        <taxon>Bacillati</taxon>
        <taxon>Actinomycetota</taxon>
        <taxon>Actinomycetes</taxon>
        <taxon>Mycobacteriales</taxon>
        <taxon>Mycobacteriaceae</taxon>
        <taxon>Mycolicibacterium</taxon>
    </lineage>
</organism>
<evidence type="ECO:0000313" key="2">
    <source>
        <dbReference type="EMBL" id="MCV7026605.1"/>
    </source>
</evidence>
<dbReference type="Proteomes" id="UP001207528">
    <property type="component" value="Unassembled WGS sequence"/>
</dbReference>
<evidence type="ECO:0000313" key="3">
    <source>
        <dbReference type="Proteomes" id="UP001207528"/>
    </source>
</evidence>
<evidence type="ECO:0000256" key="1">
    <source>
        <dbReference type="SAM" id="MobiDB-lite"/>
    </source>
</evidence>
<dbReference type="RefSeq" id="WP_067387441.1">
    <property type="nucleotide sequence ID" value="NZ_BCTA01000012.1"/>
</dbReference>
<dbReference type="AlphaFoldDB" id="A0AAW5SR78"/>
<name>A0AAW5SR78_MYCNV</name>
<protein>
    <submittedName>
        <fullName evidence="2">Uncharacterized protein</fullName>
    </submittedName>
</protein>
<reference evidence="2" key="1">
    <citation type="submission" date="2020-07" db="EMBL/GenBank/DDBJ databases">
        <authorList>
            <person name="Pettersson B.M.F."/>
            <person name="Behra P.R.K."/>
            <person name="Ramesh M."/>
            <person name="Das S."/>
            <person name="Dasgupta S."/>
            <person name="Kirsebom L.A."/>
        </authorList>
    </citation>
    <scope>NUCLEOTIDE SEQUENCE</scope>
    <source>
        <strain evidence="2">DSM 44203</strain>
    </source>
</reference>
<gene>
    <name evidence="2" type="ORF">H7I77_25180</name>
</gene>
<sequence length="243" mass="26974">MRKIRQRRSTPEPPPPPIPPPAPPAPAARTAEDLTGGRRGAAAGMWALARRKLRELRGRRWEAATERQRRREADRRAREELARRIERQTGRRPSERTLRRHAAAGTVPRGVDAEKLGRQAAIDAAGGIAKFARQQGMSERAVVRWRERGGPLPEVVPESLRFFVAMVATLISKGERYKTDQLWATEITVDGVSVARVVEAAQSGDFSGVRTLVGELAADQFPWVGAAERHFEVSEIIEISVAE</sequence>
<accession>A0AAW5SR78</accession>
<proteinExistence type="predicted"/>
<reference evidence="2" key="2">
    <citation type="journal article" date="2022" name="BMC Genomics">
        <title>Comparative genome analysis of mycobacteria focusing on tRNA and non-coding RNA.</title>
        <authorList>
            <person name="Behra P.R.K."/>
            <person name="Pettersson B.M.F."/>
            <person name="Ramesh M."/>
            <person name="Das S."/>
            <person name="Dasgupta S."/>
            <person name="Kirsebom L.A."/>
        </authorList>
    </citation>
    <scope>NUCLEOTIDE SEQUENCE</scope>
    <source>
        <strain evidence="2">DSM 44203</strain>
    </source>
</reference>
<comment type="caution">
    <text evidence="2">The sequence shown here is derived from an EMBL/GenBank/DDBJ whole genome shotgun (WGS) entry which is preliminary data.</text>
</comment>